<evidence type="ECO:0000313" key="5">
    <source>
        <dbReference type="Proteomes" id="UP000271098"/>
    </source>
</evidence>
<dbReference type="SUPFAM" id="SSF48403">
    <property type="entry name" value="Ankyrin repeat"/>
    <property type="match status" value="1"/>
</dbReference>
<dbReference type="PANTHER" id="PTHR24198:SF194">
    <property type="entry name" value="INVERSIN-A"/>
    <property type="match status" value="1"/>
</dbReference>
<dbReference type="EMBL" id="UYRT01083327">
    <property type="protein sequence ID" value="VDN27294.1"/>
    <property type="molecule type" value="Genomic_DNA"/>
</dbReference>
<evidence type="ECO:0000256" key="3">
    <source>
        <dbReference type="PROSITE-ProRule" id="PRU00023"/>
    </source>
</evidence>
<keyword evidence="5" id="KW-1185">Reference proteome</keyword>
<reference evidence="4 5" key="2">
    <citation type="submission" date="2018-11" db="EMBL/GenBank/DDBJ databases">
        <authorList>
            <consortium name="Pathogen Informatics"/>
        </authorList>
    </citation>
    <scope>NUCLEOTIDE SEQUENCE [LARGE SCALE GENOMIC DNA]</scope>
</reference>
<accession>A0A183E588</accession>
<dbReference type="PANTHER" id="PTHR24198">
    <property type="entry name" value="ANKYRIN REPEAT AND PROTEIN KINASE DOMAIN-CONTAINING PROTEIN"/>
    <property type="match status" value="1"/>
</dbReference>
<dbReference type="InterPro" id="IPR002110">
    <property type="entry name" value="Ankyrin_rpt"/>
</dbReference>
<dbReference type="Pfam" id="PF12796">
    <property type="entry name" value="Ank_2"/>
    <property type="match status" value="1"/>
</dbReference>
<gene>
    <name evidence="4" type="ORF">GPUH_LOCUS16128</name>
</gene>
<dbReference type="PRINTS" id="PR01415">
    <property type="entry name" value="ANKYRIN"/>
</dbReference>
<reference evidence="6" key="1">
    <citation type="submission" date="2016-06" db="UniProtKB">
        <authorList>
            <consortium name="WormBaseParasite"/>
        </authorList>
    </citation>
    <scope>IDENTIFICATION</scope>
</reference>
<feature type="repeat" description="ANK" evidence="3">
    <location>
        <begin position="59"/>
        <end position="91"/>
    </location>
</feature>
<feature type="repeat" description="ANK" evidence="3">
    <location>
        <begin position="92"/>
        <end position="112"/>
    </location>
</feature>
<keyword evidence="1" id="KW-0677">Repeat</keyword>
<dbReference type="InterPro" id="IPR036770">
    <property type="entry name" value="Ankyrin_rpt-contain_sf"/>
</dbReference>
<sequence length="203" mass="22574">MFFSVMYCRQHTGNPGVARKVDDELIVSAMLIACEEGNLAGLDQLAVLHRINLNIANSMGETAMHVSAGAGQFDMVHYLHMKGAALDAADRHGDTPLFWAARNGHTNIVNYLTNEENVNVNTLNKSKESVLHVATRYAQLESVLLLLERGANPALQDEHGETALHIASWHGYAALLGVLCKFSPPVLLKNQVYCYFWIWRQCR</sequence>
<dbReference type="WBParaSite" id="GPUH_0001615101-mRNA-1">
    <property type="protein sequence ID" value="GPUH_0001615101-mRNA-1"/>
    <property type="gene ID" value="GPUH_0001615101"/>
</dbReference>
<dbReference type="PROSITE" id="PS50088">
    <property type="entry name" value="ANK_REPEAT"/>
    <property type="match status" value="3"/>
</dbReference>
<keyword evidence="2 3" id="KW-0040">ANK repeat</keyword>
<dbReference type="Proteomes" id="UP000271098">
    <property type="component" value="Unassembled WGS sequence"/>
</dbReference>
<dbReference type="PROSITE" id="PS50297">
    <property type="entry name" value="ANK_REP_REGION"/>
    <property type="match status" value="3"/>
</dbReference>
<organism evidence="6">
    <name type="scientific">Gongylonema pulchrum</name>
    <dbReference type="NCBI Taxonomy" id="637853"/>
    <lineage>
        <taxon>Eukaryota</taxon>
        <taxon>Metazoa</taxon>
        <taxon>Ecdysozoa</taxon>
        <taxon>Nematoda</taxon>
        <taxon>Chromadorea</taxon>
        <taxon>Rhabditida</taxon>
        <taxon>Spirurina</taxon>
        <taxon>Spiruromorpha</taxon>
        <taxon>Spiruroidea</taxon>
        <taxon>Gongylonematidae</taxon>
        <taxon>Gongylonema</taxon>
    </lineage>
</organism>
<evidence type="ECO:0000256" key="1">
    <source>
        <dbReference type="ARBA" id="ARBA00022737"/>
    </source>
</evidence>
<feature type="repeat" description="ANK" evidence="3">
    <location>
        <begin position="126"/>
        <end position="158"/>
    </location>
</feature>
<dbReference type="AlphaFoldDB" id="A0A183E588"/>
<evidence type="ECO:0000256" key="2">
    <source>
        <dbReference type="ARBA" id="ARBA00023043"/>
    </source>
</evidence>
<evidence type="ECO:0000313" key="6">
    <source>
        <dbReference type="WBParaSite" id="GPUH_0001615101-mRNA-1"/>
    </source>
</evidence>
<dbReference type="Gene3D" id="1.25.40.20">
    <property type="entry name" value="Ankyrin repeat-containing domain"/>
    <property type="match status" value="1"/>
</dbReference>
<dbReference type="Pfam" id="PF13637">
    <property type="entry name" value="Ank_4"/>
    <property type="match status" value="1"/>
</dbReference>
<dbReference type="SMART" id="SM00248">
    <property type="entry name" value="ANK"/>
    <property type="match status" value="4"/>
</dbReference>
<proteinExistence type="predicted"/>
<protein>
    <submittedName>
        <fullName evidence="6">ANK_REP_REGION domain-containing protein</fullName>
    </submittedName>
</protein>
<name>A0A183E588_9BILA</name>
<dbReference type="OrthoDB" id="504170at2759"/>
<evidence type="ECO:0000313" key="4">
    <source>
        <dbReference type="EMBL" id="VDN27294.1"/>
    </source>
</evidence>